<reference evidence="9 10" key="1">
    <citation type="submission" date="2018-05" db="EMBL/GenBank/DDBJ databases">
        <title>Genomic Encyclopedia of Type Strains, Phase IV (KMG-IV): sequencing the most valuable type-strain genomes for metagenomic binning, comparative biology and taxonomic classification.</title>
        <authorList>
            <person name="Goeker M."/>
        </authorList>
    </citation>
    <scope>NUCLEOTIDE SEQUENCE [LARGE SCALE GENOMIC DNA]</scope>
    <source>
        <strain evidence="9 10">DSM 29661</strain>
    </source>
</reference>
<protein>
    <recommendedName>
        <fullName evidence="4 7">Signal peptidase I</fullName>
        <ecNumber evidence="3 7">3.4.21.89</ecNumber>
    </recommendedName>
</protein>
<evidence type="ECO:0000256" key="5">
    <source>
        <dbReference type="ARBA" id="ARBA00022801"/>
    </source>
</evidence>
<keyword evidence="7" id="KW-0472">Membrane</keyword>
<feature type="active site" evidence="6">
    <location>
        <position position="122"/>
    </location>
</feature>
<dbReference type="AlphaFoldDB" id="A0A318KZC3"/>
<dbReference type="Proteomes" id="UP000247555">
    <property type="component" value="Unassembled WGS sequence"/>
</dbReference>
<dbReference type="PRINTS" id="PR00727">
    <property type="entry name" value="LEADERPTASE"/>
</dbReference>
<dbReference type="Gene3D" id="2.10.109.10">
    <property type="entry name" value="Umud Fragment, subunit A"/>
    <property type="match status" value="1"/>
</dbReference>
<keyword evidence="7" id="KW-1133">Transmembrane helix</keyword>
<dbReference type="InterPro" id="IPR036286">
    <property type="entry name" value="LexA/Signal_pep-like_sf"/>
</dbReference>
<evidence type="ECO:0000256" key="1">
    <source>
        <dbReference type="ARBA" id="ARBA00000677"/>
    </source>
</evidence>
<comment type="subcellular location">
    <subcellularLocation>
        <location evidence="7">Membrane</location>
        <topology evidence="7">Single-pass type II membrane protein</topology>
    </subcellularLocation>
</comment>
<organism evidence="9 10">
    <name type="scientific">Rivihabitans pingtungensis</name>
    <dbReference type="NCBI Taxonomy" id="1054498"/>
    <lineage>
        <taxon>Bacteria</taxon>
        <taxon>Pseudomonadati</taxon>
        <taxon>Pseudomonadota</taxon>
        <taxon>Betaproteobacteria</taxon>
        <taxon>Neisseriales</taxon>
        <taxon>Aquaspirillaceae</taxon>
        <taxon>Rivihabitans</taxon>
    </lineage>
</organism>
<dbReference type="SUPFAM" id="SSF51306">
    <property type="entry name" value="LexA/Signal peptidase"/>
    <property type="match status" value="1"/>
</dbReference>
<comment type="caution">
    <text evidence="7">Lacks conserved residue(s) required for the propagation of feature annotation.</text>
</comment>
<dbReference type="OrthoDB" id="9815782at2"/>
<dbReference type="InterPro" id="IPR019757">
    <property type="entry name" value="Pept_S26A_signal_pept_1_Lys-AS"/>
</dbReference>
<feature type="transmembrane region" description="Helical" evidence="7">
    <location>
        <begin position="32"/>
        <end position="51"/>
    </location>
</feature>
<name>A0A318KZC3_9NEIS</name>
<keyword evidence="5 7" id="KW-0378">Hydrolase</keyword>
<evidence type="ECO:0000313" key="9">
    <source>
        <dbReference type="EMBL" id="PXX81952.1"/>
    </source>
</evidence>
<dbReference type="PANTHER" id="PTHR43390:SF1">
    <property type="entry name" value="CHLOROPLAST PROCESSING PEPTIDASE"/>
    <property type="match status" value="1"/>
</dbReference>
<evidence type="ECO:0000256" key="3">
    <source>
        <dbReference type="ARBA" id="ARBA00013208"/>
    </source>
</evidence>
<proteinExistence type="inferred from homology"/>
<dbReference type="InterPro" id="IPR019758">
    <property type="entry name" value="Pept_S26A_signal_pept_1_CS"/>
</dbReference>
<feature type="domain" description="Peptidase S26" evidence="8">
    <location>
        <begin position="92"/>
        <end position="309"/>
    </location>
</feature>
<dbReference type="Pfam" id="PF10502">
    <property type="entry name" value="Peptidase_S26"/>
    <property type="match status" value="1"/>
</dbReference>
<evidence type="ECO:0000256" key="4">
    <source>
        <dbReference type="ARBA" id="ARBA00019232"/>
    </source>
</evidence>
<keyword evidence="10" id="KW-1185">Reference proteome</keyword>
<feature type="transmembrane region" description="Helical" evidence="7">
    <location>
        <begin position="58"/>
        <end position="78"/>
    </location>
</feature>
<gene>
    <name evidence="9" type="ORF">DFR34_101184</name>
</gene>
<dbReference type="GO" id="GO:0004252">
    <property type="term" value="F:serine-type endopeptidase activity"/>
    <property type="evidence" value="ECO:0007669"/>
    <property type="project" value="InterPro"/>
</dbReference>
<comment type="caution">
    <text evidence="9">The sequence shown here is derived from an EMBL/GenBank/DDBJ whole genome shotgun (WGS) entry which is preliminary data.</text>
</comment>
<accession>A0A318KZC3</accession>
<dbReference type="PANTHER" id="PTHR43390">
    <property type="entry name" value="SIGNAL PEPTIDASE I"/>
    <property type="match status" value="1"/>
</dbReference>
<sequence length="323" mass="35678">MNWTVIFAVLTVLGPILIATSAKKQAGDKDQPMGVQAGYLALVLGGFGLLAQWLSFSAVMLVFVLVTGVITAANRWLLAPRRDGGALEPHYVEYAKSFFPIMLAVFMLRAFLVEPFQIPSSSMRPGLVVGDFILVNKFAYGVRTPIINNVLIPVGQVQHGDVVVFNFPPDPKVNFIKRVIGLPGDTVSYRDKQLSINGKALPLQEDGAYSYVETGKGASMVQTRRLKEQTPDGQGYHVLHEDGKPSVFTPAVADFPGREHCQYDERGFTCKVPAGQYLMLGDNRDNSHDGRYWGFVEDKLLVGKAFMVWMNLGEFGRIGHRIQ</sequence>
<dbReference type="GO" id="GO:0006465">
    <property type="term" value="P:signal peptide processing"/>
    <property type="evidence" value="ECO:0007669"/>
    <property type="project" value="InterPro"/>
</dbReference>
<comment type="similarity">
    <text evidence="2 7">Belongs to the peptidase S26 family.</text>
</comment>
<dbReference type="InterPro" id="IPR000223">
    <property type="entry name" value="Pept_S26A_signal_pept_1"/>
</dbReference>
<comment type="catalytic activity">
    <reaction evidence="1 7">
        <text>Cleavage of hydrophobic, N-terminal signal or leader sequences from secreted and periplasmic proteins.</text>
        <dbReference type="EC" id="3.4.21.89"/>
    </reaction>
</comment>
<dbReference type="GO" id="GO:0016020">
    <property type="term" value="C:membrane"/>
    <property type="evidence" value="ECO:0007669"/>
    <property type="project" value="UniProtKB-SubCell"/>
</dbReference>
<dbReference type="PROSITE" id="PS00760">
    <property type="entry name" value="SPASE_I_2"/>
    <property type="match status" value="1"/>
</dbReference>
<dbReference type="NCBIfam" id="TIGR02227">
    <property type="entry name" value="sigpep_I_bact"/>
    <property type="match status" value="1"/>
</dbReference>
<evidence type="ECO:0000256" key="2">
    <source>
        <dbReference type="ARBA" id="ARBA00009370"/>
    </source>
</evidence>
<dbReference type="GO" id="GO:0009003">
    <property type="term" value="F:signal peptidase activity"/>
    <property type="evidence" value="ECO:0007669"/>
    <property type="project" value="UniProtKB-EC"/>
</dbReference>
<dbReference type="EC" id="3.4.21.89" evidence="3 7"/>
<dbReference type="CDD" id="cd06530">
    <property type="entry name" value="S26_SPase_I"/>
    <property type="match status" value="1"/>
</dbReference>
<dbReference type="EMBL" id="QJKI01000001">
    <property type="protein sequence ID" value="PXX81952.1"/>
    <property type="molecule type" value="Genomic_DNA"/>
</dbReference>
<evidence type="ECO:0000313" key="10">
    <source>
        <dbReference type="Proteomes" id="UP000247555"/>
    </source>
</evidence>
<feature type="transmembrane region" description="Helical" evidence="7">
    <location>
        <begin position="98"/>
        <end position="116"/>
    </location>
</feature>
<dbReference type="PROSITE" id="PS00761">
    <property type="entry name" value="SPASE_I_3"/>
    <property type="match status" value="1"/>
</dbReference>
<keyword evidence="7" id="KW-0812">Transmembrane</keyword>
<dbReference type="InterPro" id="IPR019533">
    <property type="entry name" value="Peptidase_S26"/>
</dbReference>
<keyword evidence="7" id="KW-0645">Protease</keyword>
<evidence type="ECO:0000256" key="7">
    <source>
        <dbReference type="RuleBase" id="RU362042"/>
    </source>
</evidence>
<evidence type="ECO:0000256" key="6">
    <source>
        <dbReference type="PIRSR" id="PIRSR600223-1"/>
    </source>
</evidence>
<evidence type="ECO:0000259" key="8">
    <source>
        <dbReference type="Pfam" id="PF10502"/>
    </source>
</evidence>
<dbReference type="RefSeq" id="WP_110389265.1">
    <property type="nucleotide sequence ID" value="NZ_QJKI01000001.1"/>
</dbReference>
<feature type="active site" evidence="6">
    <location>
        <position position="177"/>
    </location>
</feature>